<keyword evidence="3" id="KW-1185">Reference proteome</keyword>
<proteinExistence type="predicted"/>
<protein>
    <recommendedName>
        <fullName evidence="4">PrsW family intramembrane metalloprotease</fullName>
    </recommendedName>
</protein>
<feature type="transmembrane region" description="Helical" evidence="1">
    <location>
        <begin position="203"/>
        <end position="221"/>
    </location>
</feature>
<evidence type="ECO:0000313" key="3">
    <source>
        <dbReference type="Proteomes" id="UP001597163"/>
    </source>
</evidence>
<accession>A0ABW3RC40</accession>
<comment type="caution">
    <text evidence="2">The sequence shown here is derived from an EMBL/GenBank/DDBJ whole genome shotgun (WGS) entry which is preliminary data.</text>
</comment>
<dbReference type="EMBL" id="JBHTLJ010000002">
    <property type="protein sequence ID" value="MFD1162292.1"/>
    <property type="molecule type" value="Genomic_DNA"/>
</dbReference>
<keyword evidence="1" id="KW-1133">Transmembrane helix</keyword>
<feature type="transmembrane region" description="Helical" evidence="1">
    <location>
        <begin position="59"/>
        <end position="77"/>
    </location>
</feature>
<feature type="transmembrane region" description="Helical" evidence="1">
    <location>
        <begin position="145"/>
        <end position="162"/>
    </location>
</feature>
<dbReference type="Proteomes" id="UP001597163">
    <property type="component" value="Unassembled WGS sequence"/>
</dbReference>
<feature type="transmembrane region" description="Helical" evidence="1">
    <location>
        <begin position="89"/>
        <end position="113"/>
    </location>
</feature>
<gene>
    <name evidence="2" type="ORF">ACFQ2E_07675</name>
</gene>
<keyword evidence="1" id="KW-0812">Transmembrane</keyword>
<name>A0ABW3RC40_9FLAO</name>
<dbReference type="RefSeq" id="WP_311938501.1">
    <property type="nucleotide sequence ID" value="NZ_JAVSCK010000002.1"/>
</dbReference>
<feature type="transmembrane region" description="Helical" evidence="1">
    <location>
        <begin position="174"/>
        <end position="191"/>
    </location>
</feature>
<evidence type="ECO:0008006" key="4">
    <source>
        <dbReference type="Google" id="ProtNLM"/>
    </source>
</evidence>
<reference evidence="3" key="1">
    <citation type="journal article" date="2019" name="Int. J. Syst. Evol. Microbiol.">
        <title>The Global Catalogue of Microorganisms (GCM) 10K type strain sequencing project: providing services to taxonomists for standard genome sequencing and annotation.</title>
        <authorList>
            <consortium name="The Broad Institute Genomics Platform"/>
            <consortium name="The Broad Institute Genome Sequencing Center for Infectious Disease"/>
            <person name="Wu L."/>
            <person name="Ma J."/>
        </authorList>
    </citation>
    <scope>NUCLEOTIDE SEQUENCE [LARGE SCALE GENOMIC DNA]</scope>
    <source>
        <strain evidence="3">CCUG 63246</strain>
    </source>
</reference>
<feature type="transmembrane region" description="Helical" evidence="1">
    <location>
        <begin position="21"/>
        <end position="39"/>
    </location>
</feature>
<keyword evidence="1" id="KW-0472">Membrane</keyword>
<evidence type="ECO:0000256" key="1">
    <source>
        <dbReference type="SAM" id="Phobius"/>
    </source>
</evidence>
<evidence type="ECO:0000313" key="2">
    <source>
        <dbReference type="EMBL" id="MFD1162292.1"/>
    </source>
</evidence>
<organism evidence="2 3">
    <name type="scientific">Hwangdonia seohaensis</name>
    <dbReference type="NCBI Taxonomy" id="1240727"/>
    <lineage>
        <taxon>Bacteria</taxon>
        <taxon>Pseudomonadati</taxon>
        <taxon>Bacteroidota</taxon>
        <taxon>Flavobacteriia</taxon>
        <taxon>Flavobacteriales</taxon>
        <taxon>Flavobacteriaceae</taxon>
        <taxon>Hwangdonia</taxon>
    </lineage>
</organism>
<sequence length="231" mass="27288">MKFFYKHLNLVRYNLSKKTGRFIFISPILLTGIIGLLMITKATRGFGFWLLEENAPVELLTFAFLITGSFFGVWFSIRFKIILGRFNFIFYLFFAMGLFLVAMEEIAWGQWFFNFDTPKDWANINIQKETTLHNIEGLHGYNENLRLIFGLAGLMGMFLGRFKLFKNISVPKVLFFWFFIIFLHSLLDVLTQMDDNKQVMQRISELVEMFIGVSAFLYLYLNYRRIKMDAN</sequence>